<protein>
    <recommendedName>
        <fullName evidence="3">FR47-like domain-containing protein</fullName>
    </recommendedName>
</protein>
<name>A0A4S4MWL0_9APHY</name>
<dbReference type="EMBL" id="SGPM01000084">
    <property type="protein sequence ID" value="THH30365.1"/>
    <property type="molecule type" value="Genomic_DNA"/>
</dbReference>
<keyword evidence="2" id="KW-1185">Reference proteome</keyword>
<proteinExistence type="predicted"/>
<dbReference type="OrthoDB" id="61870at2759"/>
<evidence type="ECO:0000313" key="1">
    <source>
        <dbReference type="EMBL" id="THH30365.1"/>
    </source>
</evidence>
<dbReference type="SUPFAM" id="SSF55729">
    <property type="entry name" value="Acyl-CoA N-acyltransferases (Nat)"/>
    <property type="match status" value="1"/>
</dbReference>
<organism evidence="1 2">
    <name type="scientific">Antrodiella citrinella</name>
    <dbReference type="NCBI Taxonomy" id="2447956"/>
    <lineage>
        <taxon>Eukaryota</taxon>
        <taxon>Fungi</taxon>
        <taxon>Dikarya</taxon>
        <taxon>Basidiomycota</taxon>
        <taxon>Agaricomycotina</taxon>
        <taxon>Agaricomycetes</taxon>
        <taxon>Polyporales</taxon>
        <taxon>Steccherinaceae</taxon>
        <taxon>Antrodiella</taxon>
    </lineage>
</organism>
<evidence type="ECO:0008006" key="3">
    <source>
        <dbReference type="Google" id="ProtNLM"/>
    </source>
</evidence>
<dbReference type="Proteomes" id="UP000308730">
    <property type="component" value="Unassembled WGS sequence"/>
</dbReference>
<dbReference type="Gene3D" id="3.40.630.30">
    <property type="match status" value="1"/>
</dbReference>
<sequence length="328" mass="36991">MATTEVTQLYHITLDTADAVEAFADILHPFLPYSLPILGCLYSGDIDSKNNIGNLHIWTSFPFEVNTKPPPLFSVIASSGWSDMQMRYFCSAEVLVAPPTPDEEHHVRGVLNEFIRALKANDSIVQCINPEALLCREEGKAIFLGSLHERWIACLASGIPVKFPCTKFVSRYEFQGDEPVWNAPQGEWEIGELQKSDLEFVISRATFPRSFEFMVRRLEYSVCIRRKGIAGPPVAWEVVYPDGSSGMLHVEPEYRNAGLGRKCVAALSAKMRQRFRCTDERLKDKYPFARWEMTDVVVGNDAGLRHASSREGTKQSWVSYWASLTTVS</sequence>
<accession>A0A4S4MWL0</accession>
<dbReference type="AlphaFoldDB" id="A0A4S4MWL0"/>
<evidence type="ECO:0000313" key="2">
    <source>
        <dbReference type="Proteomes" id="UP000308730"/>
    </source>
</evidence>
<gene>
    <name evidence="1" type="ORF">EUX98_g3835</name>
</gene>
<comment type="caution">
    <text evidence="1">The sequence shown here is derived from an EMBL/GenBank/DDBJ whole genome shotgun (WGS) entry which is preliminary data.</text>
</comment>
<dbReference type="InterPro" id="IPR016181">
    <property type="entry name" value="Acyl_CoA_acyltransferase"/>
</dbReference>
<reference evidence="1 2" key="1">
    <citation type="submission" date="2019-02" db="EMBL/GenBank/DDBJ databases">
        <title>Genome sequencing of the rare red list fungi Antrodiella citrinella (Flaviporus citrinellus).</title>
        <authorList>
            <person name="Buettner E."/>
            <person name="Kellner H."/>
        </authorList>
    </citation>
    <scope>NUCLEOTIDE SEQUENCE [LARGE SCALE GENOMIC DNA]</scope>
    <source>
        <strain evidence="1 2">DSM 108506</strain>
    </source>
</reference>